<dbReference type="OrthoDB" id="8123886at2759"/>
<evidence type="ECO:0000313" key="1">
    <source>
        <dbReference type="EMBL" id="GBP97881.1"/>
    </source>
</evidence>
<keyword evidence="2" id="KW-1185">Reference proteome</keyword>
<name>A0A4C2AAI8_EUMVA</name>
<dbReference type="Proteomes" id="UP000299102">
    <property type="component" value="Unassembled WGS sequence"/>
</dbReference>
<protein>
    <submittedName>
        <fullName evidence="1">Uncharacterized protein</fullName>
    </submittedName>
</protein>
<sequence>MYATHMYRPMHHLQIAVELVRRITNRARESLDVVFTSNTTAIVTQSSVPFSTSKCSLTNKSGAAPQKSIPGQCLNCQLYGHSSITAFSVHAALMAIIALLCAHATKKDGTPACVLCKSSSHITN</sequence>
<reference evidence="1 2" key="1">
    <citation type="journal article" date="2019" name="Commun. Biol.">
        <title>The bagworm genome reveals a unique fibroin gene that provides high tensile strength.</title>
        <authorList>
            <person name="Kono N."/>
            <person name="Nakamura H."/>
            <person name="Ohtoshi R."/>
            <person name="Tomita M."/>
            <person name="Numata K."/>
            <person name="Arakawa K."/>
        </authorList>
    </citation>
    <scope>NUCLEOTIDE SEQUENCE [LARGE SCALE GENOMIC DNA]</scope>
</reference>
<dbReference type="AlphaFoldDB" id="A0A4C2AAI8"/>
<dbReference type="EMBL" id="BGZK01003020">
    <property type="protein sequence ID" value="GBP97881.1"/>
    <property type="molecule type" value="Genomic_DNA"/>
</dbReference>
<comment type="caution">
    <text evidence="1">The sequence shown here is derived from an EMBL/GenBank/DDBJ whole genome shotgun (WGS) entry which is preliminary data.</text>
</comment>
<organism evidence="1 2">
    <name type="scientific">Eumeta variegata</name>
    <name type="common">Bagworm moth</name>
    <name type="synonym">Eumeta japonica</name>
    <dbReference type="NCBI Taxonomy" id="151549"/>
    <lineage>
        <taxon>Eukaryota</taxon>
        <taxon>Metazoa</taxon>
        <taxon>Ecdysozoa</taxon>
        <taxon>Arthropoda</taxon>
        <taxon>Hexapoda</taxon>
        <taxon>Insecta</taxon>
        <taxon>Pterygota</taxon>
        <taxon>Neoptera</taxon>
        <taxon>Endopterygota</taxon>
        <taxon>Lepidoptera</taxon>
        <taxon>Glossata</taxon>
        <taxon>Ditrysia</taxon>
        <taxon>Tineoidea</taxon>
        <taxon>Psychidae</taxon>
        <taxon>Oiketicinae</taxon>
        <taxon>Eumeta</taxon>
    </lineage>
</organism>
<accession>A0A4C2AAI8</accession>
<proteinExistence type="predicted"/>
<evidence type="ECO:0000313" key="2">
    <source>
        <dbReference type="Proteomes" id="UP000299102"/>
    </source>
</evidence>
<gene>
    <name evidence="1" type="ORF">EVAR_91704_1</name>
</gene>